<protein>
    <recommendedName>
        <fullName evidence="3">Gliding motility lipoprotein GldD</fullName>
    </recommendedName>
</protein>
<accession>A0A3N4N9J4</accession>
<proteinExistence type="predicted"/>
<evidence type="ECO:0000313" key="2">
    <source>
        <dbReference type="Proteomes" id="UP000270856"/>
    </source>
</evidence>
<dbReference type="AlphaFoldDB" id="A0A3N4N9J4"/>
<evidence type="ECO:0008006" key="3">
    <source>
        <dbReference type="Google" id="ProtNLM"/>
    </source>
</evidence>
<dbReference type="EMBL" id="RPFJ01000040">
    <property type="protein sequence ID" value="RPD93004.1"/>
    <property type="molecule type" value="Genomic_DNA"/>
</dbReference>
<sequence length="185" mass="21932">MKKIIIIILAITFTSCNSNSLKKEFDCVTNTNFSELKEHRDFLKNFRIKVPKSWKTTHYYDEYSSEIYSADTTKQLTETIILEMAWRQGELNLDTDFAKKINDTIQQRELLKLTKEGYGTFKEKPMYYNLSEGYRSGISYHYLQVYLKTNIDEYIMLTSKIFGNKLTEERICESVELFETLELIE</sequence>
<keyword evidence="2" id="KW-1185">Reference proteome</keyword>
<evidence type="ECO:0000313" key="1">
    <source>
        <dbReference type="EMBL" id="RPD93004.1"/>
    </source>
</evidence>
<dbReference type="OrthoDB" id="1201582at2"/>
<organism evidence="1 2">
    <name type="scientific">Aureibaculum marinum</name>
    <dbReference type="NCBI Taxonomy" id="2487930"/>
    <lineage>
        <taxon>Bacteria</taxon>
        <taxon>Pseudomonadati</taxon>
        <taxon>Bacteroidota</taxon>
        <taxon>Flavobacteriia</taxon>
        <taxon>Flavobacteriales</taxon>
        <taxon>Flavobacteriaceae</taxon>
        <taxon>Aureibaculum</taxon>
    </lineage>
</organism>
<dbReference type="Proteomes" id="UP000270856">
    <property type="component" value="Unassembled WGS sequence"/>
</dbReference>
<gene>
    <name evidence="1" type="ORF">EGM88_13695</name>
</gene>
<name>A0A3N4N9J4_9FLAO</name>
<reference evidence="1 2" key="1">
    <citation type="submission" date="2018-11" db="EMBL/GenBank/DDBJ databases">
        <title>Aureibaculum marinum gen. nov., sp. nov., a member of the family Flavobacteriaceae isolated from the Bohai Sea.</title>
        <authorList>
            <person name="Ji X."/>
        </authorList>
    </citation>
    <scope>NUCLEOTIDE SEQUENCE [LARGE SCALE GENOMIC DNA]</scope>
    <source>
        <strain evidence="1 2">BH-SD17</strain>
    </source>
</reference>
<dbReference type="PROSITE" id="PS51257">
    <property type="entry name" value="PROKAR_LIPOPROTEIN"/>
    <property type="match status" value="1"/>
</dbReference>
<comment type="caution">
    <text evidence="1">The sequence shown here is derived from an EMBL/GenBank/DDBJ whole genome shotgun (WGS) entry which is preliminary data.</text>
</comment>
<dbReference type="RefSeq" id="WP_123898984.1">
    <property type="nucleotide sequence ID" value="NZ_RPFJ01000040.1"/>
</dbReference>